<protein>
    <submittedName>
        <fullName evidence="1">Uncharacterized protein</fullName>
    </submittedName>
</protein>
<evidence type="ECO:0000313" key="2">
    <source>
        <dbReference type="EMBL" id="QJH99697.1"/>
    </source>
</evidence>
<evidence type="ECO:0000313" key="1">
    <source>
        <dbReference type="EMBL" id="QJA45160.1"/>
    </source>
</evidence>
<sequence length="107" mass="12370">MDTTLKELSLKKEMRFPIDKYNSLIIAAFPTVIRLTSETEEEFFVRTHAKMREMFNACAAIEMAEIMRITNNGSLAEYAYSLGDSLGANNNRFVNKYLNTFKEKENQ</sequence>
<reference evidence="1" key="1">
    <citation type="submission" date="2020-03" db="EMBL/GenBank/DDBJ databases">
        <title>The deep terrestrial virosphere.</title>
        <authorList>
            <person name="Holmfeldt K."/>
            <person name="Nilsson E."/>
            <person name="Simone D."/>
            <person name="Lopez-Fernandez M."/>
            <person name="Wu X."/>
            <person name="de Brujin I."/>
            <person name="Lundin D."/>
            <person name="Andersson A."/>
            <person name="Bertilsson S."/>
            <person name="Dopson M."/>
        </authorList>
    </citation>
    <scope>NUCLEOTIDE SEQUENCE</scope>
    <source>
        <strain evidence="1">TM448A00186</strain>
        <strain evidence="2">TM448B01652</strain>
    </source>
</reference>
<dbReference type="EMBL" id="MT143986">
    <property type="protein sequence ID" value="QJA45160.1"/>
    <property type="molecule type" value="Genomic_DNA"/>
</dbReference>
<accession>A0A6H1ZD98</accession>
<dbReference type="AlphaFoldDB" id="A0A6H1ZD98"/>
<proteinExistence type="predicted"/>
<dbReference type="EMBL" id="MT144803">
    <property type="protein sequence ID" value="QJH99697.1"/>
    <property type="molecule type" value="Genomic_DNA"/>
</dbReference>
<gene>
    <name evidence="1" type="ORF">TM448A00186_0072</name>
    <name evidence="2" type="ORF">TM448B01652_0010</name>
</gene>
<organism evidence="1">
    <name type="scientific">viral metagenome</name>
    <dbReference type="NCBI Taxonomy" id="1070528"/>
    <lineage>
        <taxon>unclassified sequences</taxon>
        <taxon>metagenomes</taxon>
        <taxon>organismal metagenomes</taxon>
    </lineage>
</organism>
<name>A0A6H1ZD98_9ZZZZ</name>